<dbReference type="HOGENOM" id="CLU_2692465_0_0_1"/>
<keyword evidence="2" id="KW-1185">Reference proteome</keyword>
<accession>K3ZG07</accession>
<dbReference type="EnsemblPlants" id="KQL16876">
    <property type="protein sequence ID" value="KQL16876"/>
    <property type="gene ID" value="SETIT_025509mg"/>
</dbReference>
<dbReference type="AlphaFoldDB" id="K3ZG07"/>
<organism evidence="1 2">
    <name type="scientific">Setaria italica</name>
    <name type="common">Foxtail millet</name>
    <name type="synonym">Panicum italicum</name>
    <dbReference type="NCBI Taxonomy" id="4555"/>
    <lineage>
        <taxon>Eukaryota</taxon>
        <taxon>Viridiplantae</taxon>
        <taxon>Streptophyta</taxon>
        <taxon>Embryophyta</taxon>
        <taxon>Tracheophyta</taxon>
        <taxon>Spermatophyta</taxon>
        <taxon>Magnoliopsida</taxon>
        <taxon>Liliopsida</taxon>
        <taxon>Poales</taxon>
        <taxon>Poaceae</taxon>
        <taxon>PACMAD clade</taxon>
        <taxon>Panicoideae</taxon>
        <taxon>Panicodae</taxon>
        <taxon>Paniceae</taxon>
        <taxon>Cenchrinae</taxon>
        <taxon>Setaria</taxon>
    </lineage>
</organism>
<protein>
    <submittedName>
        <fullName evidence="1">Uncharacterized protein</fullName>
    </submittedName>
</protein>
<reference evidence="1" key="2">
    <citation type="submission" date="2018-08" db="UniProtKB">
        <authorList>
            <consortium name="EnsemblPlants"/>
        </authorList>
    </citation>
    <scope>IDENTIFICATION</scope>
    <source>
        <strain evidence="1">Yugu1</strain>
    </source>
</reference>
<dbReference type="Gramene" id="KQL16876">
    <property type="protein sequence ID" value="KQL16876"/>
    <property type="gene ID" value="SETIT_025509mg"/>
</dbReference>
<sequence length="74" mass="8097">MHPRVARRSGDGGGQRAIWPEAKVGNARSGRRWWYAARNPATGSDRECPGRPPNPLFADLCSSRAIANVRIRAA</sequence>
<evidence type="ECO:0000313" key="1">
    <source>
        <dbReference type="EnsemblPlants" id="KQL16876"/>
    </source>
</evidence>
<evidence type="ECO:0000313" key="2">
    <source>
        <dbReference type="Proteomes" id="UP000004995"/>
    </source>
</evidence>
<dbReference type="EMBL" id="AGNK02002075">
    <property type="status" value="NOT_ANNOTATED_CDS"/>
    <property type="molecule type" value="Genomic_DNA"/>
</dbReference>
<dbReference type="InParanoid" id="K3ZG07"/>
<proteinExistence type="predicted"/>
<dbReference type="Proteomes" id="UP000004995">
    <property type="component" value="Unassembled WGS sequence"/>
</dbReference>
<name>K3ZG07_SETIT</name>
<reference evidence="2" key="1">
    <citation type="journal article" date="2012" name="Nat. Biotechnol.">
        <title>Reference genome sequence of the model plant Setaria.</title>
        <authorList>
            <person name="Bennetzen J.L."/>
            <person name="Schmutz J."/>
            <person name="Wang H."/>
            <person name="Percifield R."/>
            <person name="Hawkins J."/>
            <person name="Pontaroli A.C."/>
            <person name="Estep M."/>
            <person name="Feng L."/>
            <person name="Vaughn J.N."/>
            <person name="Grimwood J."/>
            <person name="Jenkins J."/>
            <person name="Barry K."/>
            <person name="Lindquist E."/>
            <person name="Hellsten U."/>
            <person name="Deshpande S."/>
            <person name="Wang X."/>
            <person name="Wu X."/>
            <person name="Mitros T."/>
            <person name="Triplett J."/>
            <person name="Yang X."/>
            <person name="Ye C.Y."/>
            <person name="Mauro-Herrera M."/>
            <person name="Wang L."/>
            <person name="Li P."/>
            <person name="Sharma M."/>
            <person name="Sharma R."/>
            <person name="Ronald P.C."/>
            <person name="Panaud O."/>
            <person name="Kellogg E.A."/>
            <person name="Brutnell T.P."/>
            <person name="Doust A.N."/>
            <person name="Tuskan G.A."/>
            <person name="Rokhsar D."/>
            <person name="Devos K.M."/>
        </authorList>
    </citation>
    <scope>NUCLEOTIDE SEQUENCE [LARGE SCALE GENOMIC DNA]</scope>
    <source>
        <strain evidence="2">cv. Yugu1</strain>
    </source>
</reference>